<keyword evidence="1" id="KW-0472">Membrane</keyword>
<organism evidence="2 3">
    <name type="scientific">Microbispora corallina</name>
    <dbReference type="NCBI Taxonomy" id="83302"/>
    <lineage>
        <taxon>Bacteria</taxon>
        <taxon>Bacillati</taxon>
        <taxon>Actinomycetota</taxon>
        <taxon>Actinomycetes</taxon>
        <taxon>Streptosporangiales</taxon>
        <taxon>Streptosporangiaceae</taxon>
        <taxon>Microbispora</taxon>
    </lineage>
</organism>
<keyword evidence="1" id="KW-1133">Transmembrane helix</keyword>
<keyword evidence="3" id="KW-1185">Reference proteome</keyword>
<keyword evidence="1" id="KW-0812">Transmembrane</keyword>
<evidence type="ECO:0008006" key="4">
    <source>
        <dbReference type="Google" id="ProtNLM"/>
    </source>
</evidence>
<evidence type="ECO:0000256" key="1">
    <source>
        <dbReference type="SAM" id="Phobius"/>
    </source>
</evidence>
<comment type="caution">
    <text evidence="2">The sequence shown here is derived from an EMBL/GenBank/DDBJ whole genome shotgun (WGS) entry which is preliminary data.</text>
</comment>
<dbReference type="EMBL" id="BOOC01000030">
    <property type="protein sequence ID" value="GIH42463.1"/>
    <property type="molecule type" value="Genomic_DNA"/>
</dbReference>
<dbReference type="Proteomes" id="UP000603904">
    <property type="component" value="Unassembled WGS sequence"/>
</dbReference>
<evidence type="ECO:0000313" key="2">
    <source>
        <dbReference type="EMBL" id="GIH42463.1"/>
    </source>
</evidence>
<feature type="transmembrane region" description="Helical" evidence="1">
    <location>
        <begin position="6"/>
        <end position="23"/>
    </location>
</feature>
<accession>A0ABQ4G5V7</accession>
<dbReference type="RefSeq" id="WP_204059665.1">
    <property type="nucleotide sequence ID" value="NZ_BAAAGP010000017.1"/>
</dbReference>
<evidence type="ECO:0000313" key="3">
    <source>
        <dbReference type="Proteomes" id="UP000603904"/>
    </source>
</evidence>
<proteinExistence type="predicted"/>
<protein>
    <recommendedName>
        <fullName evidence="4">GlsB/YeaQ/YmgE family stress response membrane protein</fullName>
    </recommendedName>
</protein>
<name>A0ABQ4G5V7_9ACTN</name>
<sequence length="85" mass="8498">MISAIIGALISGLIVGGLGRLVLPGRQDIGWVATILAGIVAAAVGSGLAYLLGFADKLLLVLIVEVVLAAVCVSIVAKMGSKNRS</sequence>
<feature type="transmembrane region" description="Helical" evidence="1">
    <location>
        <begin position="30"/>
        <end position="52"/>
    </location>
</feature>
<feature type="transmembrane region" description="Helical" evidence="1">
    <location>
        <begin position="58"/>
        <end position="77"/>
    </location>
</feature>
<gene>
    <name evidence="2" type="ORF">Mco01_54630</name>
</gene>
<reference evidence="2 3" key="1">
    <citation type="submission" date="2021-01" db="EMBL/GenBank/DDBJ databases">
        <title>Whole genome shotgun sequence of Microbispora corallina NBRC 16416.</title>
        <authorList>
            <person name="Komaki H."/>
            <person name="Tamura T."/>
        </authorList>
    </citation>
    <scope>NUCLEOTIDE SEQUENCE [LARGE SCALE GENOMIC DNA]</scope>
    <source>
        <strain evidence="2 3">NBRC 16416</strain>
    </source>
</reference>